<evidence type="ECO:0000259" key="1">
    <source>
        <dbReference type="SMART" id="SM00923"/>
    </source>
</evidence>
<dbReference type="Pfam" id="PF03621">
    <property type="entry name" value="MbtH"/>
    <property type="match status" value="1"/>
</dbReference>
<organism evidence="2 3">
    <name type="scientific">Steroidobacter agaridevorans</name>
    <dbReference type="NCBI Taxonomy" id="2695856"/>
    <lineage>
        <taxon>Bacteria</taxon>
        <taxon>Pseudomonadati</taxon>
        <taxon>Pseudomonadota</taxon>
        <taxon>Gammaproteobacteria</taxon>
        <taxon>Steroidobacterales</taxon>
        <taxon>Steroidobacteraceae</taxon>
        <taxon>Steroidobacter</taxon>
    </lineage>
</organism>
<gene>
    <name evidence="2" type="ORF">GCM10011487_53960</name>
</gene>
<feature type="domain" description="MbtH-like" evidence="1">
    <location>
        <begin position="3"/>
        <end position="53"/>
    </location>
</feature>
<dbReference type="SMART" id="SM00923">
    <property type="entry name" value="MbtH"/>
    <property type="match status" value="1"/>
</dbReference>
<dbReference type="Gene3D" id="3.90.820.10">
    <property type="entry name" value="Structural Genomics, Unknown Function 30-nov-00 1gh9 Mol_id"/>
    <property type="match status" value="1"/>
</dbReference>
<accession>A0A829YLM4</accession>
<dbReference type="AlphaFoldDB" id="A0A829YLM4"/>
<dbReference type="Proteomes" id="UP000445000">
    <property type="component" value="Unassembled WGS sequence"/>
</dbReference>
<evidence type="ECO:0000313" key="3">
    <source>
        <dbReference type="Proteomes" id="UP000445000"/>
    </source>
</evidence>
<dbReference type="EMBL" id="BLJN01000006">
    <property type="protein sequence ID" value="GFE83396.1"/>
    <property type="molecule type" value="Genomic_DNA"/>
</dbReference>
<evidence type="ECO:0000313" key="2">
    <source>
        <dbReference type="EMBL" id="GFE83396.1"/>
    </source>
</evidence>
<dbReference type="PANTHER" id="PTHR38444">
    <property type="entry name" value="ENTEROBACTIN BIOSYNTHESIS PROTEIN YBDZ"/>
    <property type="match status" value="1"/>
</dbReference>
<dbReference type="InterPro" id="IPR037407">
    <property type="entry name" value="MLP_fam"/>
</dbReference>
<keyword evidence="3" id="KW-1185">Reference proteome</keyword>
<dbReference type="PANTHER" id="PTHR38444:SF1">
    <property type="entry name" value="ENTEROBACTIN BIOSYNTHESIS PROTEIN YBDZ"/>
    <property type="match status" value="1"/>
</dbReference>
<reference evidence="3" key="1">
    <citation type="submission" date="2020-01" db="EMBL/GenBank/DDBJ databases">
        <title>'Steroidobacter agaridevorans' sp. nov., agar-degrading bacteria isolated from rhizosphere soils.</title>
        <authorList>
            <person name="Ikenaga M."/>
            <person name="Kataoka M."/>
            <person name="Murouchi A."/>
            <person name="Katsuragi S."/>
            <person name="Sakai M."/>
        </authorList>
    </citation>
    <scope>NUCLEOTIDE SEQUENCE [LARGE SCALE GENOMIC DNA]</scope>
    <source>
        <strain evidence="3">YU21-B</strain>
    </source>
</reference>
<name>A0A829YLM4_9GAMM</name>
<sequence length="87" mass="9772">MAGGFDDENGKFRVLVNEEEQYSLWLDGMDIPRGWTDCGVAGDKKTCLDYVGKVWTDMRPKSLRVWMEEHAKKTAAAESTEAATPET</sequence>
<proteinExistence type="predicted"/>
<dbReference type="GO" id="GO:0005829">
    <property type="term" value="C:cytosol"/>
    <property type="evidence" value="ECO:0007669"/>
    <property type="project" value="TreeGrafter"/>
</dbReference>
<dbReference type="GO" id="GO:0019290">
    <property type="term" value="P:siderophore biosynthetic process"/>
    <property type="evidence" value="ECO:0007669"/>
    <property type="project" value="TreeGrafter"/>
</dbReference>
<dbReference type="RefSeq" id="WP_129648496.1">
    <property type="nucleotide sequence ID" value="NZ_BLJN01000006.1"/>
</dbReference>
<dbReference type="InterPro" id="IPR005153">
    <property type="entry name" value="MbtH-like_dom"/>
</dbReference>
<protein>
    <submittedName>
        <fullName evidence="2">MbtH family protein</fullName>
    </submittedName>
</protein>
<dbReference type="SUPFAM" id="SSF160582">
    <property type="entry name" value="MbtH-like"/>
    <property type="match status" value="1"/>
</dbReference>
<dbReference type="InterPro" id="IPR038020">
    <property type="entry name" value="MbtH-like_sf"/>
</dbReference>
<comment type="caution">
    <text evidence="2">The sequence shown here is derived from an EMBL/GenBank/DDBJ whole genome shotgun (WGS) entry which is preliminary data.</text>
</comment>